<reference evidence="15 16" key="2">
    <citation type="submission" date="2019-08" db="EMBL/GenBank/DDBJ databases">
        <title>Jejuicoccus antrihumi gen. nov., sp. nov., a new member of the family Dermacoccaceae isolated from a cave.</title>
        <authorList>
            <person name="Schumann P."/>
            <person name="Kim I.S."/>
        </authorList>
    </citation>
    <scope>NUCLEOTIDE SEQUENCE [LARGE SCALE GENOMIC DNA]</scope>
    <source>
        <strain evidence="15 16">C5-26</strain>
    </source>
</reference>
<dbReference type="GO" id="GO:0009086">
    <property type="term" value="P:methionine biosynthetic process"/>
    <property type="evidence" value="ECO:0007669"/>
    <property type="project" value="UniProtKB-KW"/>
</dbReference>
<dbReference type="GO" id="GO:0004477">
    <property type="term" value="F:methenyltetrahydrofolate cyclohydrolase activity"/>
    <property type="evidence" value="ECO:0007669"/>
    <property type="project" value="UniProtKB-UniRule"/>
</dbReference>
<dbReference type="Pfam" id="PF02882">
    <property type="entry name" value="THF_DHG_CYH_C"/>
    <property type="match status" value="1"/>
</dbReference>
<evidence type="ECO:0000313" key="16">
    <source>
        <dbReference type="Proteomes" id="UP000320244"/>
    </source>
</evidence>
<keyword evidence="10 12" id="KW-0486">Methionine biosynthesis</keyword>
<dbReference type="EC" id="1.5.1.5" evidence="12"/>
<accession>A0A563DZU2</accession>
<dbReference type="PRINTS" id="PR00085">
    <property type="entry name" value="THFDHDRGNASE"/>
</dbReference>
<dbReference type="UniPathway" id="UPA00193"/>
<dbReference type="OrthoDB" id="9803580at2"/>
<dbReference type="AlphaFoldDB" id="A0A563DZU2"/>
<evidence type="ECO:0000256" key="12">
    <source>
        <dbReference type="HAMAP-Rule" id="MF_01576"/>
    </source>
</evidence>
<comment type="caution">
    <text evidence="12">Lacks conserved residue(s) required for the propagation of feature annotation.</text>
</comment>
<dbReference type="EC" id="3.5.4.9" evidence="12"/>
<dbReference type="PANTHER" id="PTHR48099:SF5">
    <property type="entry name" value="C-1-TETRAHYDROFOLATE SYNTHASE, CYTOPLASMIC"/>
    <property type="match status" value="1"/>
</dbReference>
<evidence type="ECO:0000256" key="11">
    <source>
        <dbReference type="ARBA" id="ARBA00023268"/>
    </source>
</evidence>
<dbReference type="Gene3D" id="3.40.50.720">
    <property type="entry name" value="NAD(P)-binding Rossmann-like Domain"/>
    <property type="match status" value="1"/>
</dbReference>
<keyword evidence="5 12" id="KW-0658">Purine biosynthesis</keyword>
<keyword evidence="7 12" id="KW-0521">NADP</keyword>
<keyword evidence="11 12" id="KW-0511">Multifunctional enzyme</keyword>
<proteinExistence type="inferred from homology"/>
<keyword evidence="16" id="KW-1185">Reference proteome</keyword>
<reference evidence="15 16" key="1">
    <citation type="submission" date="2019-05" db="EMBL/GenBank/DDBJ databases">
        <authorList>
            <person name="Lee S.D."/>
        </authorList>
    </citation>
    <scope>NUCLEOTIDE SEQUENCE [LARGE SCALE GENOMIC DNA]</scope>
    <source>
        <strain evidence="15 16">C5-26</strain>
    </source>
</reference>
<keyword evidence="6 12" id="KW-0378">Hydrolase</keyword>
<dbReference type="Pfam" id="PF00763">
    <property type="entry name" value="THF_DHG_CYH"/>
    <property type="match status" value="1"/>
</dbReference>
<comment type="similarity">
    <text evidence="12">Belongs to the tetrahydrofolate dehydrogenase/cyclohydrolase family.</text>
</comment>
<comment type="caution">
    <text evidence="15">The sequence shown here is derived from an EMBL/GenBank/DDBJ whole genome shotgun (WGS) entry which is preliminary data.</text>
</comment>
<evidence type="ECO:0000256" key="5">
    <source>
        <dbReference type="ARBA" id="ARBA00022755"/>
    </source>
</evidence>
<dbReference type="RefSeq" id="WP_146317470.1">
    <property type="nucleotide sequence ID" value="NZ_VCQV01000019.1"/>
</dbReference>
<dbReference type="SUPFAM" id="SSF53223">
    <property type="entry name" value="Aminoacid dehydrogenase-like, N-terminal domain"/>
    <property type="match status" value="1"/>
</dbReference>
<organism evidence="15 16">
    <name type="scientific">Leekyejoonella antrihumi</name>
    <dbReference type="NCBI Taxonomy" id="1660198"/>
    <lineage>
        <taxon>Bacteria</taxon>
        <taxon>Bacillati</taxon>
        <taxon>Actinomycetota</taxon>
        <taxon>Actinomycetes</taxon>
        <taxon>Micrococcales</taxon>
        <taxon>Dermacoccaceae</taxon>
        <taxon>Leekyejoonella</taxon>
    </lineage>
</organism>
<comment type="pathway">
    <text evidence="1 12">One-carbon metabolism; tetrahydrofolate interconversion.</text>
</comment>
<dbReference type="InterPro" id="IPR020630">
    <property type="entry name" value="THF_DH/CycHdrlase_cat_dom"/>
</dbReference>
<dbReference type="GO" id="GO:0000105">
    <property type="term" value="P:L-histidine biosynthetic process"/>
    <property type="evidence" value="ECO:0007669"/>
    <property type="project" value="UniProtKB-KW"/>
</dbReference>
<name>A0A563DZU2_9MICO</name>
<evidence type="ECO:0000256" key="3">
    <source>
        <dbReference type="ARBA" id="ARBA00022563"/>
    </source>
</evidence>
<keyword evidence="4 12" id="KW-0028">Amino-acid biosynthesis</keyword>
<dbReference type="InterPro" id="IPR000672">
    <property type="entry name" value="THF_DH/CycHdrlase"/>
</dbReference>
<evidence type="ECO:0000256" key="4">
    <source>
        <dbReference type="ARBA" id="ARBA00022605"/>
    </source>
</evidence>
<evidence type="ECO:0000256" key="1">
    <source>
        <dbReference type="ARBA" id="ARBA00004777"/>
    </source>
</evidence>
<dbReference type="HAMAP" id="MF_01576">
    <property type="entry name" value="THF_DHG_CYH"/>
    <property type="match status" value="1"/>
</dbReference>
<evidence type="ECO:0000256" key="6">
    <source>
        <dbReference type="ARBA" id="ARBA00022801"/>
    </source>
</evidence>
<protein>
    <recommendedName>
        <fullName evidence="12">Bifunctional protein FolD</fullName>
    </recommendedName>
    <domain>
        <recommendedName>
            <fullName evidence="12">Methylenetetrahydrofolate dehydrogenase</fullName>
            <ecNumber evidence="12">1.5.1.5</ecNumber>
        </recommendedName>
    </domain>
    <domain>
        <recommendedName>
            <fullName evidence="12">Methenyltetrahydrofolate cyclohydrolase</fullName>
            <ecNumber evidence="12">3.5.4.9</ecNumber>
        </recommendedName>
    </domain>
</protein>
<comment type="catalytic activity">
    <reaction evidence="12">
        <text>(6R)-5,10-methylene-5,6,7,8-tetrahydrofolate + NADP(+) = (6R)-5,10-methenyltetrahydrofolate + NADPH</text>
        <dbReference type="Rhea" id="RHEA:22812"/>
        <dbReference type="ChEBI" id="CHEBI:15636"/>
        <dbReference type="ChEBI" id="CHEBI:57455"/>
        <dbReference type="ChEBI" id="CHEBI:57783"/>
        <dbReference type="ChEBI" id="CHEBI:58349"/>
        <dbReference type="EC" id="1.5.1.5"/>
    </reaction>
</comment>
<dbReference type="SUPFAM" id="SSF51735">
    <property type="entry name" value="NAD(P)-binding Rossmann-fold domains"/>
    <property type="match status" value="1"/>
</dbReference>
<keyword evidence="3 12" id="KW-0554">One-carbon metabolism</keyword>
<evidence type="ECO:0000259" key="14">
    <source>
        <dbReference type="Pfam" id="PF02882"/>
    </source>
</evidence>
<evidence type="ECO:0000256" key="10">
    <source>
        <dbReference type="ARBA" id="ARBA00023167"/>
    </source>
</evidence>
<dbReference type="InterPro" id="IPR036291">
    <property type="entry name" value="NAD(P)-bd_dom_sf"/>
</dbReference>
<comment type="subunit">
    <text evidence="2 12">Homodimer.</text>
</comment>
<gene>
    <name evidence="12" type="primary">folD</name>
    <name evidence="15" type="ORF">FGL98_14020</name>
</gene>
<comment type="function">
    <text evidence="12">Catalyzes the oxidation of 5,10-methylenetetrahydrofolate to 5,10-methenyltetrahydrofolate and then the hydrolysis of 5,10-methenyltetrahydrofolate to 10-formyltetrahydrofolate.</text>
</comment>
<evidence type="ECO:0000256" key="8">
    <source>
        <dbReference type="ARBA" id="ARBA00023002"/>
    </source>
</evidence>
<dbReference type="CDD" id="cd01080">
    <property type="entry name" value="NAD_bind_m-THF_DH_Cyclohyd"/>
    <property type="match status" value="1"/>
</dbReference>
<feature type="domain" description="Tetrahydrofolate dehydrogenase/cyclohydrolase catalytic" evidence="13">
    <location>
        <begin position="16"/>
        <end position="130"/>
    </location>
</feature>
<evidence type="ECO:0000256" key="2">
    <source>
        <dbReference type="ARBA" id="ARBA00011738"/>
    </source>
</evidence>
<dbReference type="GO" id="GO:0005829">
    <property type="term" value="C:cytosol"/>
    <property type="evidence" value="ECO:0007669"/>
    <property type="project" value="TreeGrafter"/>
</dbReference>
<evidence type="ECO:0000256" key="9">
    <source>
        <dbReference type="ARBA" id="ARBA00023102"/>
    </source>
</evidence>
<dbReference type="EMBL" id="VCQV01000019">
    <property type="protein sequence ID" value="TWP35482.1"/>
    <property type="molecule type" value="Genomic_DNA"/>
</dbReference>
<evidence type="ECO:0000256" key="7">
    <source>
        <dbReference type="ARBA" id="ARBA00022857"/>
    </source>
</evidence>
<evidence type="ECO:0000313" key="15">
    <source>
        <dbReference type="EMBL" id="TWP35482.1"/>
    </source>
</evidence>
<feature type="domain" description="Tetrahydrofolate dehydrogenase/cyclohydrolase NAD(P)-binding" evidence="14">
    <location>
        <begin position="149"/>
        <end position="290"/>
    </location>
</feature>
<evidence type="ECO:0000259" key="13">
    <source>
        <dbReference type="Pfam" id="PF00763"/>
    </source>
</evidence>
<dbReference type="GO" id="GO:0006164">
    <property type="term" value="P:purine nucleotide biosynthetic process"/>
    <property type="evidence" value="ECO:0007669"/>
    <property type="project" value="UniProtKB-KW"/>
</dbReference>
<dbReference type="FunFam" id="3.40.50.10860:FF:000005">
    <property type="entry name" value="C-1-tetrahydrofolate synthase, cytoplasmic, putative"/>
    <property type="match status" value="1"/>
</dbReference>
<dbReference type="InterPro" id="IPR046346">
    <property type="entry name" value="Aminoacid_DH-like_N_sf"/>
</dbReference>
<sequence length="307" mass="32312">MTTIAEADYPQQATRIDGRALAAAVKADLAERVALLHLQDIRPGLGTILVGEDPASHSYVAGKHRDCRKVGIASQRVELPSTATQADLDREIDLLNRDDACTGFIVQLPLPRHLDMHRALSLVDPGKDADGLHPNNLGKLVLGMPGPLPCTPRAILELLRHQGVSLQGSRVCVLGCGLTVGRPLALMLTSPAVNATVIACNEATADAAAWTREADIVIAATGVAHLVRPDWIRPGATVLSVGLSRTIEGVLGDVHPDVASVAGLLSETTGGVGPMTRAMLLANVVEMAELNSQGDEALCRWSDNADE</sequence>
<comment type="catalytic activity">
    <reaction evidence="12">
        <text>(6R)-5,10-methenyltetrahydrofolate + H2O = (6R)-10-formyltetrahydrofolate + H(+)</text>
        <dbReference type="Rhea" id="RHEA:23700"/>
        <dbReference type="ChEBI" id="CHEBI:15377"/>
        <dbReference type="ChEBI" id="CHEBI:15378"/>
        <dbReference type="ChEBI" id="CHEBI:57455"/>
        <dbReference type="ChEBI" id="CHEBI:195366"/>
        <dbReference type="EC" id="3.5.4.9"/>
    </reaction>
</comment>
<dbReference type="Gene3D" id="3.40.50.10860">
    <property type="entry name" value="Leucine Dehydrogenase, chain A, domain 1"/>
    <property type="match status" value="1"/>
</dbReference>
<dbReference type="InterPro" id="IPR020631">
    <property type="entry name" value="THF_DH/CycHdrlase_NAD-bd_dom"/>
</dbReference>
<dbReference type="GO" id="GO:0035999">
    <property type="term" value="P:tetrahydrofolate interconversion"/>
    <property type="evidence" value="ECO:0007669"/>
    <property type="project" value="UniProtKB-UniRule"/>
</dbReference>
<feature type="binding site" evidence="12">
    <location>
        <begin position="175"/>
        <end position="177"/>
    </location>
    <ligand>
        <name>NADP(+)</name>
        <dbReference type="ChEBI" id="CHEBI:58349"/>
    </ligand>
</feature>
<keyword evidence="9 12" id="KW-0368">Histidine biosynthesis</keyword>
<dbReference type="Proteomes" id="UP000320244">
    <property type="component" value="Unassembled WGS sequence"/>
</dbReference>
<keyword evidence="8 12" id="KW-0560">Oxidoreductase</keyword>
<dbReference type="PANTHER" id="PTHR48099">
    <property type="entry name" value="C-1-TETRAHYDROFOLATE SYNTHASE, CYTOPLASMIC-RELATED"/>
    <property type="match status" value="1"/>
</dbReference>
<dbReference type="GO" id="GO:0004488">
    <property type="term" value="F:methylenetetrahydrofolate dehydrogenase (NADP+) activity"/>
    <property type="evidence" value="ECO:0007669"/>
    <property type="project" value="UniProtKB-UniRule"/>
</dbReference>